<comment type="caution">
    <text evidence="3">The sequence shown here is derived from an EMBL/GenBank/DDBJ whole genome shotgun (WGS) entry which is preliminary data.</text>
</comment>
<evidence type="ECO:0000313" key="4">
    <source>
        <dbReference type="Proteomes" id="UP000319483"/>
    </source>
</evidence>
<dbReference type="InterPro" id="IPR050570">
    <property type="entry name" value="Cell_wall_metabolism_enzyme"/>
</dbReference>
<evidence type="ECO:0000313" key="3">
    <source>
        <dbReference type="EMBL" id="TSJ92902.1"/>
    </source>
</evidence>
<proteinExistence type="predicted"/>
<dbReference type="NCBIfam" id="NF008644">
    <property type="entry name" value="PRK11637.1"/>
    <property type="match status" value="1"/>
</dbReference>
<dbReference type="InterPro" id="IPR011055">
    <property type="entry name" value="Dup_hybrid_motif"/>
</dbReference>
<dbReference type="Gene3D" id="6.10.250.3150">
    <property type="match status" value="1"/>
</dbReference>
<dbReference type="PANTHER" id="PTHR21666:SF270">
    <property type="entry name" value="MUREIN HYDROLASE ACTIVATOR ENVC"/>
    <property type="match status" value="1"/>
</dbReference>
<dbReference type="Gene3D" id="2.70.70.10">
    <property type="entry name" value="Glucose Permease (Domain IIA)"/>
    <property type="match status" value="1"/>
</dbReference>
<dbReference type="RefSeq" id="WP_086326241.1">
    <property type="nucleotide sequence ID" value="NZ_MZNH01000024.1"/>
</dbReference>
<feature type="coiled-coil region" evidence="1">
    <location>
        <begin position="209"/>
        <end position="258"/>
    </location>
</feature>
<accession>A0A556RVH8</accession>
<feature type="coiled-coil region" evidence="1">
    <location>
        <begin position="23"/>
        <end position="106"/>
    </location>
</feature>
<protein>
    <submittedName>
        <fullName evidence="3">Murein hydrolase activator EnvC</fullName>
    </submittedName>
</protein>
<sequence length="403" mass="45930">MAIYQKFLIPILIGLMYANPLYAIDDNQKLQNLRQSIKEQEIRLAEQKKERTQLVNDLKQQETEIAKLLTSIEKNNATLNKLNKEIAQLIKQIDDLNVKQQQQRRALAKQLETAFKLGKNTGFQLIFASEQSERNERLITYFGYINDAREQHINALRETQVQLNEKKLALQKKQVSQQALQTKRKQEQVGLEKNRQDRKKTITSLESSMQVNQQKLAQLHENEAKLQAKIAEAERESRRIAEEEARQAKKIQAKQKNNNYTLSPEERSLMARVSGIGKPKRQFNWPVSGSVLHRFGESLHGELYWKGMVINAKDGTQVKAITDGRVILASWLQGYGFVVAIDHGKGDMSLYGYNQRVLVAVGDKIYSGQPIALVGSSGGQNSSGLYFEIRRDGKALNPSGWLK</sequence>
<dbReference type="SUPFAM" id="SSF51261">
    <property type="entry name" value="Duplicated hybrid motif"/>
    <property type="match status" value="1"/>
</dbReference>
<dbReference type="AlphaFoldDB" id="A0A556RVH8"/>
<evidence type="ECO:0000259" key="2">
    <source>
        <dbReference type="Pfam" id="PF01551"/>
    </source>
</evidence>
<dbReference type="GO" id="GO:0004222">
    <property type="term" value="F:metalloendopeptidase activity"/>
    <property type="evidence" value="ECO:0007669"/>
    <property type="project" value="TreeGrafter"/>
</dbReference>
<evidence type="ECO:0000256" key="1">
    <source>
        <dbReference type="SAM" id="Coils"/>
    </source>
</evidence>
<dbReference type="InterPro" id="IPR016047">
    <property type="entry name" value="M23ase_b-sheet_dom"/>
</dbReference>
<dbReference type="Pfam" id="PF01551">
    <property type="entry name" value="Peptidase_M23"/>
    <property type="match status" value="1"/>
</dbReference>
<dbReference type="Proteomes" id="UP000319483">
    <property type="component" value="Unassembled WGS sequence"/>
</dbReference>
<gene>
    <name evidence="3" type="primary">envC</name>
    <name evidence="3" type="ORF">FPQ15_13110</name>
</gene>
<dbReference type="CDD" id="cd12797">
    <property type="entry name" value="M23_peptidase"/>
    <property type="match status" value="1"/>
</dbReference>
<organism evidence="3 4">
    <name type="scientific">Gilliamella apicola</name>
    <dbReference type="NCBI Taxonomy" id="1196095"/>
    <lineage>
        <taxon>Bacteria</taxon>
        <taxon>Pseudomonadati</taxon>
        <taxon>Pseudomonadota</taxon>
        <taxon>Gammaproteobacteria</taxon>
        <taxon>Orbales</taxon>
        <taxon>Orbaceae</taxon>
        <taxon>Gilliamella</taxon>
    </lineage>
</organism>
<reference evidence="3 4" key="1">
    <citation type="submission" date="2019-07" db="EMBL/GenBank/DDBJ databases">
        <title>Gilliamella genomes.</title>
        <authorList>
            <person name="Zheng H."/>
        </authorList>
    </citation>
    <scope>NUCLEOTIDE SEQUENCE [LARGE SCALE GENOMIC DNA]</scope>
    <source>
        <strain evidence="3 4">W8127</strain>
    </source>
</reference>
<dbReference type="PANTHER" id="PTHR21666">
    <property type="entry name" value="PEPTIDASE-RELATED"/>
    <property type="match status" value="1"/>
</dbReference>
<dbReference type="EMBL" id="VMHM01000020">
    <property type="protein sequence ID" value="TSJ92902.1"/>
    <property type="molecule type" value="Genomic_DNA"/>
</dbReference>
<keyword evidence="3" id="KW-0378">Hydrolase</keyword>
<feature type="domain" description="M23ase beta-sheet core" evidence="2">
    <location>
        <begin position="305"/>
        <end position="398"/>
    </location>
</feature>
<dbReference type="FunFam" id="2.70.70.10:FF:000003">
    <property type="entry name" value="Murein hydrolase activator EnvC"/>
    <property type="match status" value="1"/>
</dbReference>
<name>A0A556RVH8_9GAMM</name>
<keyword evidence="1" id="KW-0175">Coiled coil</keyword>